<organism evidence="1 2">
    <name type="scientific">Mesonia hippocampi</name>
    <dbReference type="NCBI Taxonomy" id="1628250"/>
    <lineage>
        <taxon>Bacteria</taxon>
        <taxon>Pseudomonadati</taxon>
        <taxon>Bacteroidota</taxon>
        <taxon>Flavobacteriia</taxon>
        <taxon>Flavobacteriales</taxon>
        <taxon>Flavobacteriaceae</taxon>
        <taxon>Mesonia</taxon>
    </lineage>
</organism>
<dbReference type="EC" id="2.7.1.170" evidence="1"/>
<gene>
    <name evidence="1" type="ORF">GGR32_001751</name>
</gene>
<dbReference type="Gene3D" id="3.30.420.40">
    <property type="match status" value="2"/>
</dbReference>
<reference evidence="1 2" key="1">
    <citation type="submission" date="2020-08" db="EMBL/GenBank/DDBJ databases">
        <title>Genomic Encyclopedia of Type Strains, Phase IV (KMG-IV): sequencing the most valuable type-strain genomes for metagenomic binning, comparative biology and taxonomic classification.</title>
        <authorList>
            <person name="Goeker M."/>
        </authorList>
    </citation>
    <scope>NUCLEOTIDE SEQUENCE [LARGE SCALE GENOMIC DNA]</scope>
    <source>
        <strain evidence="1 2">DSM 29568</strain>
    </source>
</reference>
<dbReference type="GO" id="GO:0005524">
    <property type="term" value="F:ATP binding"/>
    <property type="evidence" value="ECO:0007669"/>
    <property type="project" value="InterPro"/>
</dbReference>
<dbReference type="Pfam" id="PF03702">
    <property type="entry name" value="AnmK"/>
    <property type="match status" value="1"/>
</dbReference>
<comment type="caution">
    <text evidence="1">The sequence shown here is derived from an EMBL/GenBank/DDBJ whole genome shotgun (WGS) entry which is preliminary data.</text>
</comment>
<dbReference type="GO" id="GO:0016301">
    <property type="term" value="F:kinase activity"/>
    <property type="evidence" value="ECO:0007669"/>
    <property type="project" value="UniProtKB-KW"/>
</dbReference>
<keyword evidence="1" id="KW-0418">Kinase</keyword>
<dbReference type="GO" id="GO:0006040">
    <property type="term" value="P:amino sugar metabolic process"/>
    <property type="evidence" value="ECO:0007669"/>
    <property type="project" value="InterPro"/>
</dbReference>
<dbReference type="NCBIfam" id="NF007144">
    <property type="entry name" value="PRK09585.2-3"/>
    <property type="match status" value="1"/>
</dbReference>
<dbReference type="SUPFAM" id="SSF53067">
    <property type="entry name" value="Actin-like ATPase domain"/>
    <property type="match status" value="1"/>
</dbReference>
<dbReference type="PANTHER" id="PTHR30605">
    <property type="entry name" value="ANHYDRO-N-ACETYLMURAMIC ACID KINASE"/>
    <property type="match status" value="1"/>
</dbReference>
<sequence>MKKYHVLGVMSGTSLDGIDVAEVELSCVNEKWNYSFGKTATFAYPAQWKQKLQNAILLDDDALSELNQAYTAYLAETILTFIQTNKLKTINAVCSHGHTVKHRPDLGFTLQIGNLPVLAKQLQLPVVCDFRVQDVDLGGQGAPLVPIGDRLLFLAYEYCLNLGGFANISSELNQQRIAYDICAVNTVLNFYAEKLGFPYDNKGSIAKRAVVSSALLARLNALDYYQKSAPKSLGIEWVTKHIFPILEESKCSPEVILATYTKHIAEQLAKEIPKGRVLVTGGGAYNKHLINLLKKETKASIEIPSKQLLEYKEVLIFALLGVLKLEGKVNVLQSVTGATSNHSSGKIFLP</sequence>
<evidence type="ECO:0000313" key="1">
    <source>
        <dbReference type="EMBL" id="MBB4119453.1"/>
    </source>
</evidence>
<dbReference type="GO" id="GO:0016773">
    <property type="term" value="F:phosphotransferase activity, alcohol group as acceptor"/>
    <property type="evidence" value="ECO:0007669"/>
    <property type="project" value="InterPro"/>
</dbReference>
<dbReference type="AlphaFoldDB" id="A0A840ESD8"/>
<dbReference type="RefSeq" id="WP_183477801.1">
    <property type="nucleotide sequence ID" value="NZ_JACIFO010000006.1"/>
</dbReference>
<accession>A0A840ESD8</accession>
<evidence type="ECO:0000313" key="2">
    <source>
        <dbReference type="Proteomes" id="UP000553034"/>
    </source>
</evidence>
<name>A0A840ESD8_9FLAO</name>
<dbReference type="EMBL" id="JACIFO010000006">
    <property type="protein sequence ID" value="MBB4119453.1"/>
    <property type="molecule type" value="Genomic_DNA"/>
</dbReference>
<dbReference type="InterPro" id="IPR043129">
    <property type="entry name" value="ATPase_NBD"/>
</dbReference>
<dbReference type="PANTHER" id="PTHR30605:SF0">
    <property type="entry name" value="ANHYDRO-N-ACETYLMURAMIC ACID KINASE"/>
    <property type="match status" value="1"/>
</dbReference>
<keyword evidence="2" id="KW-1185">Reference proteome</keyword>
<dbReference type="GO" id="GO:0009254">
    <property type="term" value="P:peptidoglycan turnover"/>
    <property type="evidence" value="ECO:0007669"/>
    <property type="project" value="InterPro"/>
</dbReference>
<keyword evidence="1" id="KW-0808">Transferase</keyword>
<protein>
    <submittedName>
        <fullName evidence="1">Anhydro-N-acetylmuramic acid kinase</fullName>
        <ecNumber evidence="1">2.7.1.170</ecNumber>
    </submittedName>
</protein>
<proteinExistence type="predicted"/>
<dbReference type="Proteomes" id="UP000553034">
    <property type="component" value="Unassembled WGS sequence"/>
</dbReference>
<dbReference type="InterPro" id="IPR005338">
    <property type="entry name" value="Anhydro_N_Ac-Mur_kinase"/>
</dbReference>